<organism evidence="7 8">
    <name type="scientific">Halobacillus salinus</name>
    <dbReference type="NCBI Taxonomy" id="192814"/>
    <lineage>
        <taxon>Bacteria</taxon>
        <taxon>Bacillati</taxon>
        <taxon>Bacillota</taxon>
        <taxon>Bacilli</taxon>
        <taxon>Bacillales</taxon>
        <taxon>Bacillaceae</taxon>
        <taxon>Halobacillus</taxon>
    </lineage>
</organism>
<protein>
    <submittedName>
        <fullName evidence="7">NAD(P)-dependent oxidoreductase</fullName>
    </submittedName>
</protein>
<dbReference type="InterPro" id="IPR015815">
    <property type="entry name" value="HIBADH-related"/>
</dbReference>
<proteinExistence type="inferred from homology"/>
<dbReference type="PIRSF" id="PIRSF000103">
    <property type="entry name" value="HIBADH"/>
    <property type="match status" value="1"/>
</dbReference>
<dbReference type="PANTHER" id="PTHR43060">
    <property type="entry name" value="3-HYDROXYISOBUTYRATE DEHYDROGENASE-LIKE 1, MITOCHONDRIAL-RELATED"/>
    <property type="match status" value="1"/>
</dbReference>
<evidence type="ECO:0000256" key="4">
    <source>
        <dbReference type="PIRSR" id="PIRSR000103-1"/>
    </source>
</evidence>
<reference evidence="7 8" key="1">
    <citation type="journal article" date="2003" name="Int. J. Syst. Evol. Microbiol.">
        <title>Halobacillus salinus sp. nov., isolated from a salt lake on the coast of the East Sea in Korea.</title>
        <authorList>
            <person name="Yoon J.H."/>
            <person name="Kang K.H."/>
            <person name="Park Y.H."/>
        </authorList>
    </citation>
    <scope>NUCLEOTIDE SEQUENCE [LARGE SCALE GENOMIC DNA]</scope>
    <source>
        <strain evidence="7 8">HSL-3</strain>
    </source>
</reference>
<name>A0A4Z0GY40_9BACI</name>
<dbReference type="Pfam" id="PF14833">
    <property type="entry name" value="NAD_binding_11"/>
    <property type="match status" value="1"/>
</dbReference>
<dbReference type="AlphaFoldDB" id="A0A4Z0GY40"/>
<dbReference type="GO" id="GO:0050661">
    <property type="term" value="F:NADP binding"/>
    <property type="evidence" value="ECO:0007669"/>
    <property type="project" value="InterPro"/>
</dbReference>
<evidence type="ECO:0000256" key="2">
    <source>
        <dbReference type="ARBA" id="ARBA00023002"/>
    </source>
</evidence>
<feature type="active site" evidence="4">
    <location>
        <position position="174"/>
    </location>
</feature>
<feature type="domain" description="3-hydroxyisobutyrate dehydrogenase-like NAD-binding" evidence="6">
    <location>
        <begin position="168"/>
        <end position="288"/>
    </location>
</feature>
<dbReference type="InterPro" id="IPR006115">
    <property type="entry name" value="6PGDH_NADP-bd"/>
</dbReference>
<dbReference type="InterPro" id="IPR013328">
    <property type="entry name" value="6PGD_dom2"/>
</dbReference>
<dbReference type="RefSeq" id="WP_135327725.1">
    <property type="nucleotide sequence ID" value="NZ_SRJC01000002.1"/>
</dbReference>
<evidence type="ECO:0000259" key="5">
    <source>
        <dbReference type="Pfam" id="PF03446"/>
    </source>
</evidence>
<accession>A0A4Z0GY40</accession>
<dbReference type="Pfam" id="PF03446">
    <property type="entry name" value="NAD_binding_2"/>
    <property type="match status" value="1"/>
</dbReference>
<dbReference type="Proteomes" id="UP000297982">
    <property type="component" value="Unassembled WGS sequence"/>
</dbReference>
<dbReference type="STRING" id="192814.GCA_900166575_02882"/>
<evidence type="ECO:0000256" key="1">
    <source>
        <dbReference type="ARBA" id="ARBA00009080"/>
    </source>
</evidence>
<evidence type="ECO:0000259" key="6">
    <source>
        <dbReference type="Pfam" id="PF14833"/>
    </source>
</evidence>
<dbReference type="SUPFAM" id="SSF48179">
    <property type="entry name" value="6-phosphogluconate dehydrogenase C-terminal domain-like"/>
    <property type="match status" value="1"/>
</dbReference>
<evidence type="ECO:0000313" key="7">
    <source>
        <dbReference type="EMBL" id="TGB02779.1"/>
    </source>
</evidence>
<comment type="similarity">
    <text evidence="1">Belongs to the HIBADH-related family.</text>
</comment>
<dbReference type="PANTHER" id="PTHR43060:SF15">
    <property type="entry name" value="3-HYDROXYISOBUTYRATE DEHYDROGENASE-LIKE 1, MITOCHONDRIAL-RELATED"/>
    <property type="match status" value="1"/>
</dbReference>
<dbReference type="EMBL" id="SRJC01000002">
    <property type="protein sequence ID" value="TGB02779.1"/>
    <property type="molecule type" value="Genomic_DNA"/>
</dbReference>
<feature type="domain" description="6-phosphogluconate dehydrogenase NADP-binding" evidence="5">
    <location>
        <begin position="6"/>
        <end position="165"/>
    </location>
</feature>
<dbReference type="GO" id="GO:0016491">
    <property type="term" value="F:oxidoreductase activity"/>
    <property type="evidence" value="ECO:0007669"/>
    <property type="project" value="UniProtKB-KW"/>
</dbReference>
<dbReference type="InterPro" id="IPR029154">
    <property type="entry name" value="HIBADH-like_NADP-bd"/>
</dbReference>
<gene>
    <name evidence="7" type="ORF">E4663_11520</name>
</gene>
<dbReference type="SUPFAM" id="SSF51735">
    <property type="entry name" value="NAD(P)-binding Rossmann-fold domains"/>
    <property type="match status" value="1"/>
</dbReference>
<dbReference type="Gene3D" id="3.40.50.720">
    <property type="entry name" value="NAD(P)-binding Rossmann-like Domain"/>
    <property type="match status" value="1"/>
</dbReference>
<evidence type="ECO:0000256" key="3">
    <source>
        <dbReference type="ARBA" id="ARBA00023027"/>
    </source>
</evidence>
<keyword evidence="2" id="KW-0560">Oxidoreductase</keyword>
<comment type="caution">
    <text evidence="7">The sequence shown here is derived from an EMBL/GenBank/DDBJ whole genome shotgun (WGS) entry which is preliminary data.</text>
</comment>
<keyword evidence="3" id="KW-0520">NAD</keyword>
<dbReference type="InterPro" id="IPR008927">
    <property type="entry name" value="6-PGluconate_DH-like_C_sf"/>
</dbReference>
<sequence>MSKPVVGLVGTGVMGKSMGRNLMKEGYPLHIYTRTKSKASDLVDEGTVWEDSVAMLAQQSDIILTIVGYPHDVEGIYFGTEGILANARPDSYVIDMTTSSPSLAERINQEARAKQIHALDAPVSGGDIGARNATLSIMVGADEESTFSHVLPVFEAMGSNIVHQGPAGAGQHTKLCNQIAIAAGMMGVVEAILYAENAGLDPKRVLQSIESGAAGSWSLSNLAPRMIDQDFSPGFYVKHFIKDMTLAIESAEQMKVPVPGLVLAKQLYEELSKNGGDNDGTQALYKYYQLMKEF</sequence>
<dbReference type="GO" id="GO:0051287">
    <property type="term" value="F:NAD binding"/>
    <property type="evidence" value="ECO:0007669"/>
    <property type="project" value="InterPro"/>
</dbReference>
<keyword evidence="8" id="KW-1185">Reference proteome</keyword>
<evidence type="ECO:0000313" key="8">
    <source>
        <dbReference type="Proteomes" id="UP000297982"/>
    </source>
</evidence>
<dbReference type="Gene3D" id="1.10.1040.10">
    <property type="entry name" value="N-(1-d-carboxylethyl)-l-norvaline Dehydrogenase, domain 2"/>
    <property type="match status" value="1"/>
</dbReference>
<dbReference type="InterPro" id="IPR036291">
    <property type="entry name" value="NAD(P)-bd_dom_sf"/>
</dbReference>